<dbReference type="PRINTS" id="PR00081">
    <property type="entry name" value="GDHRDH"/>
</dbReference>
<gene>
    <name evidence="5" type="ORF">GCM10022277_14350</name>
</gene>
<dbReference type="SUPFAM" id="SSF51735">
    <property type="entry name" value="NAD(P)-binding Rossmann-fold domains"/>
    <property type="match status" value="1"/>
</dbReference>
<dbReference type="PANTHER" id="PTHR43391:SF14">
    <property type="entry name" value="DEHYDROGENASE_REDUCTASE SDR FAMILY PROTEIN 7-LIKE"/>
    <property type="match status" value="1"/>
</dbReference>
<organism evidence="5 6">
    <name type="scientific">Litoribacillus peritrichatus</name>
    <dbReference type="NCBI Taxonomy" id="718191"/>
    <lineage>
        <taxon>Bacteria</taxon>
        <taxon>Pseudomonadati</taxon>
        <taxon>Pseudomonadota</taxon>
        <taxon>Gammaproteobacteria</taxon>
        <taxon>Oceanospirillales</taxon>
        <taxon>Oceanospirillaceae</taxon>
        <taxon>Litoribacillus</taxon>
    </lineage>
</organism>
<dbReference type="Proteomes" id="UP001501565">
    <property type="component" value="Unassembled WGS sequence"/>
</dbReference>
<evidence type="ECO:0000313" key="5">
    <source>
        <dbReference type="EMBL" id="GAA3919944.1"/>
    </source>
</evidence>
<dbReference type="EMBL" id="BAABBN010000004">
    <property type="protein sequence ID" value="GAA3919944.1"/>
    <property type="molecule type" value="Genomic_DNA"/>
</dbReference>
<evidence type="ECO:0000313" key="6">
    <source>
        <dbReference type="Proteomes" id="UP001501565"/>
    </source>
</evidence>
<dbReference type="NCBIfam" id="NF004196">
    <property type="entry name" value="PRK05650.1"/>
    <property type="match status" value="1"/>
</dbReference>
<dbReference type="PANTHER" id="PTHR43391">
    <property type="entry name" value="RETINOL DEHYDROGENASE-RELATED"/>
    <property type="match status" value="1"/>
</dbReference>
<keyword evidence="2" id="KW-0521">NADP</keyword>
<name>A0ABP7MFU7_9GAMM</name>
<dbReference type="InterPro" id="IPR002347">
    <property type="entry name" value="SDR_fam"/>
</dbReference>
<comment type="caution">
    <text evidence="5">The sequence shown here is derived from an EMBL/GenBank/DDBJ whole genome shotgun (WGS) entry which is preliminary data.</text>
</comment>
<evidence type="ECO:0000256" key="4">
    <source>
        <dbReference type="RuleBase" id="RU000363"/>
    </source>
</evidence>
<protein>
    <submittedName>
        <fullName evidence="5">SDR family oxidoreductase</fullName>
    </submittedName>
</protein>
<dbReference type="InterPro" id="IPR036291">
    <property type="entry name" value="NAD(P)-bd_dom_sf"/>
</dbReference>
<keyword evidence="6" id="KW-1185">Reference proteome</keyword>
<evidence type="ECO:0000256" key="1">
    <source>
        <dbReference type="ARBA" id="ARBA00006484"/>
    </source>
</evidence>
<comment type="similarity">
    <text evidence="1 4">Belongs to the short-chain dehydrogenases/reductases (SDR) family.</text>
</comment>
<evidence type="ECO:0000256" key="3">
    <source>
        <dbReference type="ARBA" id="ARBA00023002"/>
    </source>
</evidence>
<accession>A0ABP7MFU7</accession>
<dbReference type="Gene3D" id="3.40.50.720">
    <property type="entry name" value="NAD(P)-binding Rossmann-like Domain"/>
    <property type="match status" value="1"/>
</dbReference>
<dbReference type="CDD" id="cd05233">
    <property type="entry name" value="SDR_c"/>
    <property type="match status" value="1"/>
</dbReference>
<proteinExistence type="inferred from homology"/>
<keyword evidence="3" id="KW-0560">Oxidoreductase</keyword>
<sequence>MKNVIITGGASGLGLALAHEYAAQDYQICIADMQKELGLQVVEELKARGCNAFFFELDVRSDEGWAELYKEVTKQWQQVDVLINNAGVAAAGLIEDLPMDDWAWLMDINVMGVVRGCKTFAPLMKHQGFGHIINVASMAGLLHAATMSAYNVSKSGVIALSETLRIELAGFNINVSVVCPAFFQTNLTATMRTNIPGVTNTVNKWMASSNVTADDVAKMTYDGMVHKRFFILTHRKEKMLWWLKRLSPEALQQLMIRTTKKQIQRMMEKMAS</sequence>
<dbReference type="InterPro" id="IPR020904">
    <property type="entry name" value="Sc_DH/Rdtase_CS"/>
</dbReference>
<dbReference type="PROSITE" id="PS00061">
    <property type="entry name" value="ADH_SHORT"/>
    <property type="match status" value="1"/>
</dbReference>
<dbReference type="PRINTS" id="PR00080">
    <property type="entry name" value="SDRFAMILY"/>
</dbReference>
<dbReference type="RefSeq" id="WP_344796953.1">
    <property type="nucleotide sequence ID" value="NZ_BAABBN010000004.1"/>
</dbReference>
<evidence type="ECO:0000256" key="2">
    <source>
        <dbReference type="ARBA" id="ARBA00022857"/>
    </source>
</evidence>
<reference evidence="6" key="1">
    <citation type="journal article" date="2019" name="Int. J. Syst. Evol. Microbiol.">
        <title>The Global Catalogue of Microorganisms (GCM) 10K type strain sequencing project: providing services to taxonomists for standard genome sequencing and annotation.</title>
        <authorList>
            <consortium name="The Broad Institute Genomics Platform"/>
            <consortium name="The Broad Institute Genome Sequencing Center for Infectious Disease"/>
            <person name="Wu L."/>
            <person name="Ma J."/>
        </authorList>
    </citation>
    <scope>NUCLEOTIDE SEQUENCE [LARGE SCALE GENOMIC DNA]</scope>
    <source>
        <strain evidence="6">JCM 17551</strain>
    </source>
</reference>
<dbReference type="Pfam" id="PF00106">
    <property type="entry name" value="adh_short"/>
    <property type="match status" value="1"/>
</dbReference>